<keyword evidence="2" id="KW-0472">Membrane</keyword>
<dbReference type="STRING" id="1206085.SAMN05443575_0805"/>
<dbReference type="Pfam" id="PF12277">
    <property type="entry name" value="DUF3618"/>
    <property type="match status" value="1"/>
</dbReference>
<dbReference type="InterPro" id="IPR022062">
    <property type="entry name" value="DUF3618"/>
</dbReference>
<reference evidence="3 4" key="1">
    <citation type="submission" date="2016-11" db="EMBL/GenBank/DDBJ databases">
        <authorList>
            <person name="Jaros S."/>
            <person name="Januszkiewicz K."/>
            <person name="Wedrychowicz H."/>
        </authorList>
    </citation>
    <scope>NUCLEOTIDE SEQUENCE [LARGE SCALE GENOMIC DNA]</scope>
    <source>
        <strain evidence="3 4">DSM 45627</strain>
    </source>
</reference>
<feature type="transmembrane region" description="Helical" evidence="2">
    <location>
        <begin position="135"/>
        <end position="152"/>
    </location>
</feature>
<keyword evidence="4" id="KW-1185">Reference proteome</keyword>
<evidence type="ECO:0008006" key="5">
    <source>
        <dbReference type="Google" id="ProtNLM"/>
    </source>
</evidence>
<evidence type="ECO:0000256" key="2">
    <source>
        <dbReference type="SAM" id="Phobius"/>
    </source>
</evidence>
<evidence type="ECO:0000313" key="4">
    <source>
        <dbReference type="Proteomes" id="UP000186132"/>
    </source>
</evidence>
<dbReference type="AlphaFoldDB" id="A0A1M5E6N6"/>
<dbReference type="Proteomes" id="UP000186132">
    <property type="component" value="Unassembled WGS sequence"/>
</dbReference>
<feature type="compositionally biased region" description="Basic and acidic residues" evidence="1">
    <location>
        <begin position="52"/>
        <end position="61"/>
    </location>
</feature>
<proteinExistence type="predicted"/>
<evidence type="ECO:0000256" key="1">
    <source>
        <dbReference type="SAM" id="MobiDB-lite"/>
    </source>
</evidence>
<dbReference type="EMBL" id="FQVU01000001">
    <property type="protein sequence ID" value="SHF74923.1"/>
    <property type="molecule type" value="Genomic_DNA"/>
</dbReference>
<feature type="compositionally biased region" description="Basic and acidic residues" evidence="1">
    <location>
        <begin position="18"/>
        <end position="35"/>
    </location>
</feature>
<accession>A0A1M5E6N6</accession>
<sequence>MSDETSTAGAAGAPQGDATKRADTSADTSADRAKDAATAGAAGAPQDGAPKNPDEIKADIEQTRAQLAETADALAAKLDVKSQAGKKVHEVGEKASAKYDSAKQSAPAPVQQALGKVEHAGAPVVAKAAEDKKRTALIVGGAVAVVFVALRIKKRRSSS</sequence>
<keyword evidence="2" id="KW-1133">Transmembrane helix</keyword>
<dbReference type="RefSeq" id="WP_073386186.1">
    <property type="nucleotide sequence ID" value="NZ_FQVU01000001.1"/>
</dbReference>
<feature type="region of interest" description="Disordered" evidence="1">
    <location>
        <begin position="1"/>
        <end position="61"/>
    </location>
</feature>
<protein>
    <recommendedName>
        <fullName evidence="5">DUF3618 domain-containing protein</fullName>
    </recommendedName>
</protein>
<keyword evidence="2" id="KW-0812">Transmembrane</keyword>
<evidence type="ECO:0000313" key="3">
    <source>
        <dbReference type="EMBL" id="SHF74923.1"/>
    </source>
</evidence>
<organism evidence="3 4">
    <name type="scientific">Jatrophihabitans endophyticus</name>
    <dbReference type="NCBI Taxonomy" id="1206085"/>
    <lineage>
        <taxon>Bacteria</taxon>
        <taxon>Bacillati</taxon>
        <taxon>Actinomycetota</taxon>
        <taxon>Actinomycetes</taxon>
        <taxon>Jatrophihabitantales</taxon>
        <taxon>Jatrophihabitantaceae</taxon>
        <taxon>Jatrophihabitans</taxon>
    </lineage>
</organism>
<gene>
    <name evidence="3" type="ORF">SAMN05443575_0805</name>
</gene>
<name>A0A1M5E6N6_9ACTN</name>